<dbReference type="PROSITE" id="PS50198">
    <property type="entry name" value="PPIC_PPIASE_2"/>
    <property type="match status" value="1"/>
</dbReference>
<keyword evidence="5 6" id="KW-0413">Isomerase</keyword>
<sequence length="315" mass="35204">MKRIVSLALAAVLALALNARGEIVNRIAAVVNDQIISTHQLDKELTARRGPGWLSLPAAQQETLRRETLPGLIEETLVQQRIAELGLKVSDDELEAAIQDVQRQNKLTREQLMQALEAQGMSFTDYQENLRKQILRFKLVGREVQSKVEVTSQELRDYFRDHIDEYREAPYLALSRISFLIPKGADSGQIDALHAKAEQALARIRGGEDFHEVLLAFVAENSAEGGDMGTFAEGELTATFEEAVRGLAQGEVAPLVESVDGFHILKVTEKSPGKIRQFDEVKGEIEKALKERKSEEGFKTWAEGLRKNAYVDIRL</sequence>
<dbReference type="InterPro" id="IPR000297">
    <property type="entry name" value="PPIase_PpiC"/>
</dbReference>
<gene>
    <name evidence="10" type="ORF">DESUT3_00400</name>
</gene>
<dbReference type="InterPro" id="IPR015391">
    <property type="entry name" value="SurA_N"/>
</dbReference>
<keyword evidence="4" id="KW-0143">Chaperone</keyword>
<feature type="domain" description="PpiC" evidence="9">
    <location>
        <begin position="176"/>
        <end position="269"/>
    </location>
</feature>
<evidence type="ECO:0000256" key="4">
    <source>
        <dbReference type="ARBA" id="ARBA00023186"/>
    </source>
</evidence>
<dbReference type="SUPFAM" id="SSF54534">
    <property type="entry name" value="FKBP-like"/>
    <property type="match status" value="1"/>
</dbReference>
<dbReference type="RefSeq" id="WP_221250457.1">
    <property type="nucleotide sequence ID" value="NZ_AP024355.1"/>
</dbReference>
<evidence type="ECO:0000256" key="6">
    <source>
        <dbReference type="PROSITE-ProRule" id="PRU00278"/>
    </source>
</evidence>
<dbReference type="Pfam" id="PF13145">
    <property type="entry name" value="Rotamase_2"/>
    <property type="match status" value="1"/>
</dbReference>
<evidence type="ECO:0000256" key="3">
    <source>
        <dbReference type="ARBA" id="ARBA00023110"/>
    </source>
</evidence>
<evidence type="ECO:0000256" key="8">
    <source>
        <dbReference type="SAM" id="SignalP"/>
    </source>
</evidence>
<keyword evidence="1 8" id="KW-0732">Signal</keyword>
<evidence type="ECO:0000256" key="1">
    <source>
        <dbReference type="ARBA" id="ARBA00022729"/>
    </source>
</evidence>
<evidence type="ECO:0000313" key="11">
    <source>
        <dbReference type="Proteomes" id="UP001319827"/>
    </source>
</evidence>
<reference evidence="10 11" key="1">
    <citation type="journal article" date="2016" name="C (Basel)">
        <title>Selective Growth of and Electricity Production by Marine Exoelectrogenic Bacteria in Self-Aggregated Hydrogel of Microbially Reduced Graphene Oxide.</title>
        <authorList>
            <person name="Yoshida N."/>
            <person name="Goto Y."/>
            <person name="Miyata Y."/>
        </authorList>
    </citation>
    <scope>NUCLEOTIDE SEQUENCE [LARGE SCALE GENOMIC DNA]</scope>
    <source>
        <strain evidence="10 11">NIT-T3</strain>
    </source>
</reference>
<dbReference type="Gene3D" id="1.10.4030.10">
    <property type="entry name" value="Porin chaperone SurA, peptide-binding domain"/>
    <property type="match status" value="1"/>
</dbReference>
<accession>A0ABN6DRV2</accession>
<dbReference type="Proteomes" id="UP001319827">
    <property type="component" value="Chromosome"/>
</dbReference>
<dbReference type="PANTHER" id="PTHR47637:SF1">
    <property type="entry name" value="CHAPERONE SURA"/>
    <property type="match status" value="1"/>
</dbReference>
<keyword evidence="7" id="KW-0175">Coiled coil</keyword>
<reference evidence="10 11" key="2">
    <citation type="journal article" date="2021" name="Int. J. Syst. Evol. Microbiol.">
        <title>Isolation and Polyphasic Characterization of Desulfuromonas versatilis sp. Nov., an Electrogenic Bacteria Capable of Versatile Metabolism Isolated from a Graphene Oxide-Reducing Enrichment Culture.</title>
        <authorList>
            <person name="Xie L."/>
            <person name="Yoshida N."/>
            <person name="Ishii S."/>
            <person name="Meng L."/>
        </authorList>
    </citation>
    <scope>NUCLEOTIDE SEQUENCE [LARGE SCALE GENOMIC DNA]</scope>
    <source>
        <strain evidence="10 11">NIT-T3</strain>
    </source>
</reference>
<dbReference type="InterPro" id="IPR050280">
    <property type="entry name" value="OMP_Chaperone_SurA"/>
</dbReference>
<evidence type="ECO:0000259" key="9">
    <source>
        <dbReference type="PROSITE" id="PS50198"/>
    </source>
</evidence>
<dbReference type="InterPro" id="IPR046357">
    <property type="entry name" value="PPIase_dom_sf"/>
</dbReference>
<dbReference type="SUPFAM" id="SSF109998">
    <property type="entry name" value="Triger factor/SurA peptide-binding domain-like"/>
    <property type="match status" value="1"/>
</dbReference>
<feature type="signal peptide" evidence="8">
    <location>
        <begin position="1"/>
        <end position="21"/>
    </location>
</feature>
<evidence type="ECO:0000256" key="7">
    <source>
        <dbReference type="SAM" id="Coils"/>
    </source>
</evidence>
<name>A0ABN6DRV2_9BACT</name>
<dbReference type="EMBL" id="AP024355">
    <property type="protein sequence ID" value="BCR02971.1"/>
    <property type="molecule type" value="Genomic_DNA"/>
</dbReference>
<dbReference type="InterPro" id="IPR027304">
    <property type="entry name" value="Trigger_fact/SurA_dom_sf"/>
</dbReference>
<feature type="coiled-coil region" evidence="7">
    <location>
        <begin position="91"/>
        <end position="118"/>
    </location>
</feature>
<organism evidence="10 11">
    <name type="scientific">Desulfuromonas versatilis</name>
    <dbReference type="NCBI Taxonomy" id="2802975"/>
    <lineage>
        <taxon>Bacteria</taxon>
        <taxon>Pseudomonadati</taxon>
        <taxon>Thermodesulfobacteriota</taxon>
        <taxon>Desulfuromonadia</taxon>
        <taxon>Desulfuromonadales</taxon>
        <taxon>Desulfuromonadaceae</taxon>
        <taxon>Desulfuromonas</taxon>
    </lineage>
</organism>
<keyword evidence="2" id="KW-0574">Periplasm</keyword>
<evidence type="ECO:0000256" key="5">
    <source>
        <dbReference type="ARBA" id="ARBA00023235"/>
    </source>
</evidence>
<dbReference type="PANTHER" id="PTHR47637">
    <property type="entry name" value="CHAPERONE SURA"/>
    <property type="match status" value="1"/>
</dbReference>
<evidence type="ECO:0000313" key="10">
    <source>
        <dbReference type="EMBL" id="BCR02971.1"/>
    </source>
</evidence>
<keyword evidence="11" id="KW-1185">Reference proteome</keyword>
<feature type="chain" id="PRO_5047204870" evidence="8">
    <location>
        <begin position="22"/>
        <end position="315"/>
    </location>
</feature>
<dbReference type="Pfam" id="PF09312">
    <property type="entry name" value="SurA_N"/>
    <property type="match status" value="1"/>
</dbReference>
<protein>
    <submittedName>
        <fullName evidence="10">Chaperone SurA</fullName>
    </submittedName>
</protein>
<proteinExistence type="predicted"/>
<keyword evidence="3 6" id="KW-0697">Rotamase</keyword>
<dbReference type="Gene3D" id="3.10.50.40">
    <property type="match status" value="1"/>
</dbReference>
<evidence type="ECO:0000256" key="2">
    <source>
        <dbReference type="ARBA" id="ARBA00022764"/>
    </source>
</evidence>